<dbReference type="AlphaFoldDB" id="A0AAD8QA42"/>
<sequence length="406" mass="44989">MSTRRQFVNVLVSDSKKLMYTLRRFDLSRNQFFHPTAEAAAAHAKALPTVLPTWPPTLTKTDTKSAAAKQKKWLVRPPPALVNVKPSICSANANPDWKFKMHCYPLTETKLFFADSSERIFRFDADTSCFTTMPSLHTRKRSPLALSVPTNPPTTPIGREDAGEGGCLYIIDETLRPGDKHGVQFEAIVYRNRDNFLNRNIGSAWHCDALPLPPYVSSPAYEPDPICSYGLVGGDTICISTMGIGTYCFNTVYREWYKAGDWMMPFHGKAEYDPELGLWFGVSAANFHLPCAADISGVVKGEEPPPEQTQIWTDIDVPKGWHPRPSHRTQVASLGCGRFCIAEFFHTLASNGPFDPPLPDETFAVFTGVEVALPPDGSGNAKCATMMKHKSVTCRTHVANVIDSVF</sequence>
<reference evidence="1" key="1">
    <citation type="submission" date="2023-07" db="EMBL/GenBank/DDBJ databases">
        <title>A chromosome-level genome assembly of Lolium multiflorum.</title>
        <authorList>
            <person name="Chen Y."/>
            <person name="Copetti D."/>
            <person name="Kolliker R."/>
            <person name="Studer B."/>
        </authorList>
    </citation>
    <scope>NUCLEOTIDE SEQUENCE</scope>
    <source>
        <strain evidence="1">02402/16</strain>
        <tissue evidence="1">Leaf</tissue>
    </source>
</reference>
<dbReference type="InterPro" id="IPR012871">
    <property type="entry name" value="DUF1668_ORYSA"/>
</dbReference>
<dbReference type="PANTHER" id="PTHR33085:SF51">
    <property type="entry name" value="DUF1618 DOMAIN-CONTAINING PROTEIN"/>
    <property type="match status" value="1"/>
</dbReference>
<evidence type="ECO:0000313" key="1">
    <source>
        <dbReference type="EMBL" id="KAK1597807.1"/>
    </source>
</evidence>
<comment type="caution">
    <text evidence="1">The sequence shown here is derived from an EMBL/GenBank/DDBJ whole genome shotgun (WGS) entry which is preliminary data.</text>
</comment>
<dbReference type="Pfam" id="PF07893">
    <property type="entry name" value="DUF1668"/>
    <property type="match status" value="1"/>
</dbReference>
<keyword evidence="2" id="KW-1185">Reference proteome</keyword>
<dbReference type="Proteomes" id="UP001231189">
    <property type="component" value="Unassembled WGS sequence"/>
</dbReference>
<dbReference type="EMBL" id="JAUUTY010000625">
    <property type="protein sequence ID" value="KAK1597807.1"/>
    <property type="molecule type" value="Genomic_DNA"/>
</dbReference>
<name>A0AAD8QA42_LOLMU</name>
<organism evidence="1 2">
    <name type="scientific">Lolium multiflorum</name>
    <name type="common">Italian ryegrass</name>
    <name type="synonym">Lolium perenne subsp. multiflorum</name>
    <dbReference type="NCBI Taxonomy" id="4521"/>
    <lineage>
        <taxon>Eukaryota</taxon>
        <taxon>Viridiplantae</taxon>
        <taxon>Streptophyta</taxon>
        <taxon>Embryophyta</taxon>
        <taxon>Tracheophyta</taxon>
        <taxon>Spermatophyta</taxon>
        <taxon>Magnoliopsida</taxon>
        <taxon>Liliopsida</taxon>
        <taxon>Poales</taxon>
        <taxon>Poaceae</taxon>
        <taxon>BOP clade</taxon>
        <taxon>Pooideae</taxon>
        <taxon>Poodae</taxon>
        <taxon>Poeae</taxon>
        <taxon>Poeae Chloroplast Group 2 (Poeae type)</taxon>
        <taxon>Loliodinae</taxon>
        <taxon>Loliinae</taxon>
        <taxon>Lolium</taxon>
    </lineage>
</organism>
<protein>
    <submittedName>
        <fullName evidence="1">Uncharacterized protein</fullName>
    </submittedName>
</protein>
<gene>
    <name evidence="1" type="ORF">QYE76_037292</name>
</gene>
<proteinExistence type="predicted"/>
<evidence type="ECO:0000313" key="2">
    <source>
        <dbReference type="Proteomes" id="UP001231189"/>
    </source>
</evidence>
<accession>A0AAD8QA42</accession>
<dbReference type="PANTHER" id="PTHR33085">
    <property type="entry name" value="OS12G0113100 PROTEIN-RELATED"/>
    <property type="match status" value="1"/>
</dbReference>